<dbReference type="Proteomes" id="UP000095282">
    <property type="component" value="Unplaced"/>
</dbReference>
<keyword evidence="1" id="KW-0472">Membrane</keyword>
<name>A0A1I7T2B1_9PELO</name>
<dbReference type="AlphaFoldDB" id="A0A1I7T2B1"/>
<dbReference type="WBParaSite" id="Csp11.Scaffold477.g1738.t1">
    <property type="protein sequence ID" value="Csp11.Scaffold477.g1738.t1"/>
    <property type="gene ID" value="Csp11.Scaffold477.g1738"/>
</dbReference>
<organism evidence="2 3">
    <name type="scientific">Caenorhabditis tropicalis</name>
    <dbReference type="NCBI Taxonomy" id="1561998"/>
    <lineage>
        <taxon>Eukaryota</taxon>
        <taxon>Metazoa</taxon>
        <taxon>Ecdysozoa</taxon>
        <taxon>Nematoda</taxon>
        <taxon>Chromadorea</taxon>
        <taxon>Rhabditida</taxon>
        <taxon>Rhabditina</taxon>
        <taxon>Rhabditomorpha</taxon>
        <taxon>Rhabditoidea</taxon>
        <taxon>Rhabditidae</taxon>
        <taxon>Peloderinae</taxon>
        <taxon>Caenorhabditis</taxon>
    </lineage>
</organism>
<accession>A0A1I7T2B1</accession>
<feature type="transmembrane region" description="Helical" evidence="1">
    <location>
        <begin position="12"/>
        <end position="30"/>
    </location>
</feature>
<keyword evidence="1" id="KW-1133">Transmembrane helix</keyword>
<protein>
    <submittedName>
        <fullName evidence="3">Secreted protein</fullName>
    </submittedName>
</protein>
<proteinExistence type="predicted"/>
<keyword evidence="2" id="KW-1185">Reference proteome</keyword>
<evidence type="ECO:0000313" key="2">
    <source>
        <dbReference type="Proteomes" id="UP000095282"/>
    </source>
</evidence>
<keyword evidence="1" id="KW-0812">Transmembrane</keyword>
<evidence type="ECO:0000313" key="3">
    <source>
        <dbReference type="WBParaSite" id="Csp11.Scaffold477.g1738.t1"/>
    </source>
</evidence>
<evidence type="ECO:0000256" key="1">
    <source>
        <dbReference type="SAM" id="Phobius"/>
    </source>
</evidence>
<feature type="transmembrane region" description="Helical" evidence="1">
    <location>
        <begin position="36"/>
        <end position="59"/>
    </location>
</feature>
<reference evidence="3" key="1">
    <citation type="submission" date="2016-11" db="UniProtKB">
        <authorList>
            <consortium name="WormBaseParasite"/>
        </authorList>
    </citation>
    <scope>IDENTIFICATION</scope>
</reference>
<sequence>MYVLVSPISSQCFVLLITFVSIRIITFSSFSSSFRLYLVIQSVSYSHQLNSLRLLLLLLQKMMMMSTGDDTNSRILFEG</sequence>